<keyword evidence="2" id="KW-1185">Reference proteome</keyword>
<comment type="caution">
    <text evidence="1">The sequence shown here is derived from an EMBL/GenBank/DDBJ whole genome shotgun (WGS) entry which is preliminary data.</text>
</comment>
<evidence type="ECO:0000313" key="2">
    <source>
        <dbReference type="Proteomes" id="UP000324222"/>
    </source>
</evidence>
<accession>A0A5B7H1B7</accession>
<dbReference type="Proteomes" id="UP000324222">
    <property type="component" value="Unassembled WGS sequence"/>
</dbReference>
<organism evidence="1 2">
    <name type="scientific">Portunus trituberculatus</name>
    <name type="common">Swimming crab</name>
    <name type="synonym">Neptunus trituberculatus</name>
    <dbReference type="NCBI Taxonomy" id="210409"/>
    <lineage>
        <taxon>Eukaryota</taxon>
        <taxon>Metazoa</taxon>
        <taxon>Ecdysozoa</taxon>
        <taxon>Arthropoda</taxon>
        <taxon>Crustacea</taxon>
        <taxon>Multicrustacea</taxon>
        <taxon>Malacostraca</taxon>
        <taxon>Eumalacostraca</taxon>
        <taxon>Eucarida</taxon>
        <taxon>Decapoda</taxon>
        <taxon>Pleocyemata</taxon>
        <taxon>Brachyura</taxon>
        <taxon>Eubrachyura</taxon>
        <taxon>Portunoidea</taxon>
        <taxon>Portunidae</taxon>
        <taxon>Portuninae</taxon>
        <taxon>Portunus</taxon>
    </lineage>
</organism>
<proteinExistence type="predicted"/>
<dbReference type="EMBL" id="VSRR010024647">
    <property type="protein sequence ID" value="MPC66351.1"/>
    <property type="molecule type" value="Genomic_DNA"/>
</dbReference>
<name>A0A5B7H1B7_PORTR</name>
<protein>
    <submittedName>
        <fullName evidence="1">Uncharacterized protein</fullName>
    </submittedName>
</protein>
<gene>
    <name evidence="1" type="ORF">E2C01_060499</name>
</gene>
<dbReference type="AlphaFoldDB" id="A0A5B7H1B7"/>
<sequence length="74" mass="8351">MQHLVWPGQSHVHMSLAKDVTLVSSEFLSTSPITTPPPLVKKRRVTRTQPCHTSPTLPLLHSNRLLWMVTLCVL</sequence>
<evidence type="ECO:0000313" key="1">
    <source>
        <dbReference type="EMBL" id="MPC66351.1"/>
    </source>
</evidence>
<reference evidence="1 2" key="1">
    <citation type="submission" date="2019-05" db="EMBL/GenBank/DDBJ databases">
        <title>Another draft genome of Portunus trituberculatus and its Hox gene families provides insights of decapod evolution.</title>
        <authorList>
            <person name="Jeong J.-H."/>
            <person name="Song I."/>
            <person name="Kim S."/>
            <person name="Choi T."/>
            <person name="Kim D."/>
            <person name="Ryu S."/>
            <person name="Kim W."/>
        </authorList>
    </citation>
    <scope>NUCLEOTIDE SEQUENCE [LARGE SCALE GENOMIC DNA]</scope>
    <source>
        <tissue evidence="1">Muscle</tissue>
    </source>
</reference>